<evidence type="ECO:0000313" key="2">
    <source>
        <dbReference type="Proteomes" id="UP001169069"/>
    </source>
</evidence>
<evidence type="ECO:0000313" key="1">
    <source>
        <dbReference type="EMBL" id="MDM5270656.1"/>
    </source>
</evidence>
<sequence length="154" mass="17699">MGSKEVFINELKEFNMHHDNRLRVVEKAVKGLVPHEDACVKLFDCPIHKWMETRKPLLSKIYGSENIKALAARHAEWHEQSDKVCEILSSKNEKSSGLLGKVFGKKQEMNEGELDKAMSYVMDLKDLTETIDSTFGRMIKRANAIQDDMFEENV</sequence>
<keyword evidence="2" id="KW-1185">Reference proteome</keyword>
<dbReference type="RefSeq" id="WP_289411933.1">
    <property type="nucleotide sequence ID" value="NZ_JAQIBD010000001.1"/>
</dbReference>
<comment type="caution">
    <text evidence="1">The sequence shown here is derived from an EMBL/GenBank/DDBJ whole genome shotgun (WGS) entry which is preliminary data.</text>
</comment>
<name>A0ABT7QV02_9BACT</name>
<proteinExistence type="predicted"/>
<accession>A0ABT7QV02</accession>
<organism evidence="1 2">
    <name type="scientific">Sulfurovum zhangzhouensis</name>
    <dbReference type="NCBI Taxonomy" id="3019067"/>
    <lineage>
        <taxon>Bacteria</taxon>
        <taxon>Pseudomonadati</taxon>
        <taxon>Campylobacterota</taxon>
        <taxon>Epsilonproteobacteria</taxon>
        <taxon>Campylobacterales</taxon>
        <taxon>Sulfurovaceae</taxon>
        <taxon>Sulfurovum</taxon>
    </lineage>
</organism>
<gene>
    <name evidence="1" type="ORF">PGH07_00520</name>
</gene>
<reference evidence="1" key="1">
    <citation type="submission" date="2023-01" db="EMBL/GenBank/DDBJ databases">
        <title>Sulfurovum sp. zt1-1 genome assembly.</title>
        <authorList>
            <person name="Wang J."/>
        </authorList>
    </citation>
    <scope>NUCLEOTIDE SEQUENCE</scope>
    <source>
        <strain evidence="1">Zt1-1</strain>
    </source>
</reference>
<protein>
    <recommendedName>
        <fullName evidence="3">Chemoreceptor zinc-binding domain-containing protein</fullName>
    </recommendedName>
</protein>
<dbReference type="Proteomes" id="UP001169069">
    <property type="component" value="Unassembled WGS sequence"/>
</dbReference>
<dbReference type="EMBL" id="JAQIBD010000001">
    <property type="protein sequence ID" value="MDM5270656.1"/>
    <property type="molecule type" value="Genomic_DNA"/>
</dbReference>
<evidence type="ECO:0008006" key="3">
    <source>
        <dbReference type="Google" id="ProtNLM"/>
    </source>
</evidence>